<dbReference type="GO" id="GO:0015297">
    <property type="term" value="F:antiporter activity"/>
    <property type="evidence" value="ECO:0007669"/>
    <property type="project" value="UniProtKB-KW"/>
</dbReference>
<dbReference type="GO" id="GO:0006814">
    <property type="term" value="P:sodium ion transport"/>
    <property type="evidence" value="ECO:0007669"/>
    <property type="project" value="UniProtKB-KW"/>
</dbReference>
<dbReference type="RefSeq" id="WP_148701915.1">
    <property type="nucleotide sequence ID" value="NZ_CP007174.1"/>
</dbReference>
<name>A0A075MWN2_9ARCH</name>
<feature type="transmembrane region" description="Helical" evidence="11">
    <location>
        <begin position="235"/>
        <end position="252"/>
    </location>
</feature>
<evidence type="ECO:0000256" key="1">
    <source>
        <dbReference type="ARBA" id="ARBA00004141"/>
    </source>
</evidence>
<dbReference type="GO" id="GO:1902600">
    <property type="term" value="P:proton transmembrane transport"/>
    <property type="evidence" value="ECO:0007669"/>
    <property type="project" value="InterPro"/>
</dbReference>
<feature type="transmembrane region" description="Helical" evidence="11">
    <location>
        <begin position="132"/>
        <end position="150"/>
    </location>
</feature>
<feature type="transmembrane region" description="Helical" evidence="11">
    <location>
        <begin position="70"/>
        <end position="87"/>
    </location>
</feature>
<sequence>MVAEGSAFIHVIITIGVLLFAAKIFAELFARFKLPIVLGELTAGIIVGPFALGAIPVFNGEPLVVLDETVKHIGEISAIVILFIAGLEITPREFLRGGAAAFTVGSLGVIVPFFVGFYVFEAYGLSALESMLIATALTATSIAITIQVLTELGRMRSKEARLILGAAIVDDILAIATLSVVTTMVQTGNTTPDIVEIALLIMKILGLFAALLIGAIFLIPKLLHTERLWKSKGSIEGVTTAAFFGAAGLAAFVGLSPIVGAFAVGMAVASTRVIHRMEEYVDKLQIIFAPLFFAIIGAQVDLRGANVNVLYLSAILVAVAIITKLVGTGLPSILFLKKDRSKAMRVGIGMISRGEVGLIVAGVGVSAGAITGDVYTSVIIMVAATTIITPLWLKAAYKKVPPEKAPSSAKTATKDDAPSP</sequence>
<evidence type="ECO:0000256" key="6">
    <source>
        <dbReference type="ARBA" id="ARBA00023053"/>
    </source>
</evidence>
<evidence type="ECO:0000256" key="11">
    <source>
        <dbReference type="SAM" id="Phobius"/>
    </source>
</evidence>
<feature type="domain" description="Cation/H+ exchanger transmembrane" evidence="12">
    <location>
        <begin position="19"/>
        <end position="396"/>
    </location>
</feature>
<gene>
    <name evidence="13" type="ORF">NTE_03505</name>
</gene>
<keyword evidence="8 11" id="KW-0472">Membrane</keyword>
<protein>
    <submittedName>
        <fullName evidence="13">Kef-type K+ transport system, membrane component</fullName>
    </submittedName>
</protein>
<evidence type="ECO:0000256" key="9">
    <source>
        <dbReference type="ARBA" id="ARBA00023201"/>
    </source>
</evidence>
<keyword evidence="3" id="KW-0050">Antiport</keyword>
<evidence type="ECO:0000313" key="14">
    <source>
        <dbReference type="Proteomes" id="UP000028194"/>
    </source>
</evidence>
<comment type="subcellular location">
    <subcellularLocation>
        <location evidence="1">Membrane</location>
        <topology evidence="1">Multi-pass membrane protein</topology>
    </subcellularLocation>
</comment>
<feature type="transmembrane region" description="Helical" evidence="11">
    <location>
        <begin position="37"/>
        <end position="58"/>
    </location>
</feature>
<evidence type="ECO:0000256" key="3">
    <source>
        <dbReference type="ARBA" id="ARBA00022449"/>
    </source>
</evidence>
<keyword evidence="6" id="KW-0915">Sodium</keyword>
<keyword evidence="9" id="KW-0739">Sodium transport</keyword>
<feature type="transmembrane region" description="Helical" evidence="11">
    <location>
        <begin position="348"/>
        <end position="368"/>
    </location>
</feature>
<feature type="transmembrane region" description="Helical" evidence="11">
    <location>
        <begin position="197"/>
        <end position="223"/>
    </location>
</feature>
<dbReference type="AlphaFoldDB" id="A0A075MWN2"/>
<evidence type="ECO:0000256" key="8">
    <source>
        <dbReference type="ARBA" id="ARBA00023136"/>
    </source>
</evidence>
<dbReference type="GO" id="GO:0016020">
    <property type="term" value="C:membrane"/>
    <property type="evidence" value="ECO:0007669"/>
    <property type="project" value="UniProtKB-SubCell"/>
</dbReference>
<evidence type="ECO:0000256" key="10">
    <source>
        <dbReference type="SAM" id="MobiDB-lite"/>
    </source>
</evidence>
<evidence type="ECO:0000256" key="7">
    <source>
        <dbReference type="ARBA" id="ARBA00023065"/>
    </source>
</evidence>
<dbReference type="eggNOG" id="arCOG01953">
    <property type="taxonomic scope" value="Archaea"/>
</dbReference>
<dbReference type="EMBL" id="CP007174">
    <property type="protein sequence ID" value="AIF85533.1"/>
    <property type="molecule type" value="Genomic_DNA"/>
</dbReference>
<dbReference type="InterPro" id="IPR038770">
    <property type="entry name" value="Na+/solute_symporter_sf"/>
</dbReference>
<dbReference type="OrthoDB" id="12029at2157"/>
<feature type="transmembrane region" description="Helical" evidence="11">
    <location>
        <begin position="311"/>
        <end position="336"/>
    </location>
</feature>
<proteinExistence type="predicted"/>
<organism evidence="13 14">
    <name type="scientific">Candidatus Nitrososphaera evergladensis SR1</name>
    <dbReference type="NCBI Taxonomy" id="1459636"/>
    <lineage>
        <taxon>Archaea</taxon>
        <taxon>Nitrososphaerota</taxon>
        <taxon>Nitrososphaeria</taxon>
        <taxon>Nitrososphaerales</taxon>
        <taxon>Nitrososphaeraceae</taxon>
        <taxon>Nitrososphaera</taxon>
    </lineage>
</organism>
<reference evidence="13 14" key="1">
    <citation type="journal article" date="2014" name="PLoS ONE">
        <title>Genome Sequence of Candidatus Nitrososphaera evergladensis from Group I.1b Enriched from Everglades Soil Reveals Novel Genomic Features of the Ammonia-Oxidizing Archaea.</title>
        <authorList>
            <person name="Zhalnina K.V."/>
            <person name="Dias R."/>
            <person name="Leonard M.T."/>
            <person name="Dorr de Quadros P."/>
            <person name="Camargo F.A."/>
            <person name="Drew J.C."/>
            <person name="Farmerie W.G."/>
            <person name="Daroub S.H."/>
            <person name="Triplett E.W."/>
        </authorList>
    </citation>
    <scope>NUCLEOTIDE SEQUENCE [LARGE SCALE GENOMIC DNA]</scope>
    <source>
        <strain evidence="13 14">SR1</strain>
    </source>
</reference>
<dbReference type="Pfam" id="PF00999">
    <property type="entry name" value="Na_H_Exchanger"/>
    <property type="match status" value="1"/>
</dbReference>
<keyword evidence="2" id="KW-0813">Transport</keyword>
<dbReference type="HOGENOM" id="CLU_005126_7_1_2"/>
<feature type="transmembrane region" description="Helical" evidence="11">
    <location>
        <begin position="99"/>
        <end position="120"/>
    </location>
</feature>
<evidence type="ECO:0000259" key="12">
    <source>
        <dbReference type="Pfam" id="PF00999"/>
    </source>
</evidence>
<feature type="transmembrane region" description="Helical" evidence="11">
    <location>
        <begin position="6"/>
        <end position="25"/>
    </location>
</feature>
<keyword evidence="14" id="KW-1185">Reference proteome</keyword>
<dbReference type="KEGG" id="nev:NTE_03505"/>
<feature type="region of interest" description="Disordered" evidence="10">
    <location>
        <begin position="400"/>
        <end position="420"/>
    </location>
</feature>
<evidence type="ECO:0000256" key="2">
    <source>
        <dbReference type="ARBA" id="ARBA00022448"/>
    </source>
</evidence>
<evidence type="ECO:0000313" key="13">
    <source>
        <dbReference type="EMBL" id="AIF85533.1"/>
    </source>
</evidence>
<dbReference type="Proteomes" id="UP000028194">
    <property type="component" value="Chromosome"/>
</dbReference>
<dbReference type="GeneID" id="41599127"/>
<evidence type="ECO:0000256" key="4">
    <source>
        <dbReference type="ARBA" id="ARBA00022692"/>
    </source>
</evidence>
<keyword evidence="5 11" id="KW-1133">Transmembrane helix</keyword>
<feature type="transmembrane region" description="Helical" evidence="11">
    <location>
        <begin position="374"/>
        <end position="393"/>
    </location>
</feature>
<feature type="transmembrane region" description="Helical" evidence="11">
    <location>
        <begin position="162"/>
        <end position="185"/>
    </location>
</feature>
<accession>A0A075MWN2</accession>
<dbReference type="PANTHER" id="PTHR43562">
    <property type="entry name" value="NAPA-TYPE SODIUM/HYDROGEN ANTIPORTER"/>
    <property type="match status" value="1"/>
</dbReference>
<dbReference type="PANTHER" id="PTHR43562:SF3">
    <property type="entry name" value="SODIUM ION_PROTON EXCHANGER (EUROFUNG)"/>
    <property type="match status" value="1"/>
</dbReference>
<keyword evidence="4 11" id="KW-0812">Transmembrane</keyword>
<dbReference type="Gene3D" id="1.20.1530.20">
    <property type="match status" value="1"/>
</dbReference>
<evidence type="ECO:0000256" key="5">
    <source>
        <dbReference type="ARBA" id="ARBA00022989"/>
    </source>
</evidence>
<keyword evidence="7" id="KW-0406">Ion transport</keyword>
<dbReference type="InterPro" id="IPR006153">
    <property type="entry name" value="Cation/H_exchanger_TM"/>
</dbReference>